<name>A0ABV7DUU2_9RHOB</name>
<protein>
    <submittedName>
        <fullName evidence="1">Uncharacterized protein</fullName>
    </submittedName>
</protein>
<dbReference type="EMBL" id="JBHRSM010000022">
    <property type="protein sequence ID" value="MFC3086887.1"/>
    <property type="molecule type" value="Genomic_DNA"/>
</dbReference>
<evidence type="ECO:0000313" key="2">
    <source>
        <dbReference type="Proteomes" id="UP001595445"/>
    </source>
</evidence>
<dbReference type="Proteomes" id="UP001595445">
    <property type="component" value="Unassembled WGS sequence"/>
</dbReference>
<proteinExistence type="predicted"/>
<sequence>MIMTGTTGKYGPIEVFRTGTFQPMGGTAQTITEASLRQIAATYDRELAQAPVVIGHPEIDAPAFGWVESLYVEGGILKATLQDTVAEFAEVVRNGRYKRVSISLFLPSSSANPKPGTFYLKHVGFLGAAAPAVPGLKPVKFHGGTGDSLIFSQDRPGAASFAQNDKLMRLRRQVREQEVEKLIGEGRVLLVFKDE</sequence>
<evidence type="ECO:0000313" key="1">
    <source>
        <dbReference type="EMBL" id="MFC3086887.1"/>
    </source>
</evidence>
<accession>A0ABV7DUU2</accession>
<gene>
    <name evidence="1" type="ORF">ACFOD6_12610</name>
</gene>
<comment type="caution">
    <text evidence="1">The sequence shown here is derived from an EMBL/GenBank/DDBJ whole genome shotgun (WGS) entry which is preliminary data.</text>
</comment>
<organism evidence="1 2">
    <name type="scientific">Tabrizicola soli</name>
    <dbReference type="NCBI Taxonomy" id="2185115"/>
    <lineage>
        <taxon>Bacteria</taxon>
        <taxon>Pseudomonadati</taxon>
        <taxon>Pseudomonadota</taxon>
        <taxon>Alphaproteobacteria</taxon>
        <taxon>Rhodobacterales</taxon>
        <taxon>Paracoccaceae</taxon>
        <taxon>Tabrizicola</taxon>
    </lineage>
</organism>
<reference evidence="2" key="1">
    <citation type="journal article" date="2019" name="Int. J. Syst. Evol. Microbiol.">
        <title>The Global Catalogue of Microorganisms (GCM) 10K type strain sequencing project: providing services to taxonomists for standard genome sequencing and annotation.</title>
        <authorList>
            <consortium name="The Broad Institute Genomics Platform"/>
            <consortium name="The Broad Institute Genome Sequencing Center for Infectious Disease"/>
            <person name="Wu L."/>
            <person name="Ma J."/>
        </authorList>
    </citation>
    <scope>NUCLEOTIDE SEQUENCE [LARGE SCALE GENOMIC DNA]</scope>
    <source>
        <strain evidence="2">KCTC 62102</strain>
    </source>
</reference>
<dbReference type="RefSeq" id="WP_197646068.1">
    <property type="nucleotide sequence ID" value="NZ_JAEACP010000016.1"/>
</dbReference>
<keyword evidence="2" id="KW-1185">Reference proteome</keyword>